<dbReference type="Proteomes" id="UP000004162">
    <property type="component" value="Unassembled WGS sequence"/>
</dbReference>
<dbReference type="EMBL" id="AASE01000012">
    <property type="protein sequence ID" value="EAT58843.1"/>
    <property type="molecule type" value="Genomic_DNA"/>
</dbReference>
<evidence type="ECO:0000313" key="1">
    <source>
        <dbReference type="EMBL" id="EAT58843.1"/>
    </source>
</evidence>
<comment type="caution">
    <text evidence="1">The sequence shown here is derived from an EMBL/GenBank/DDBJ whole genome shotgun (WGS) entry which is preliminary data.</text>
</comment>
<accession>Q0YR72</accession>
<protein>
    <submittedName>
        <fullName evidence="1">Uncharacterized protein</fullName>
    </submittedName>
</protein>
<gene>
    <name evidence="1" type="ORF">CferDRAFT_0817</name>
</gene>
<name>Q0YR72_9CHLB</name>
<organism evidence="1 2">
    <name type="scientific">Chlorobium ferrooxidans DSM 13031</name>
    <dbReference type="NCBI Taxonomy" id="377431"/>
    <lineage>
        <taxon>Bacteria</taxon>
        <taxon>Pseudomonadati</taxon>
        <taxon>Chlorobiota</taxon>
        <taxon>Chlorobiia</taxon>
        <taxon>Chlorobiales</taxon>
        <taxon>Chlorobiaceae</taxon>
        <taxon>Chlorobium/Pelodictyon group</taxon>
        <taxon>Chlorobium</taxon>
    </lineage>
</organism>
<evidence type="ECO:0000313" key="2">
    <source>
        <dbReference type="Proteomes" id="UP000004162"/>
    </source>
</evidence>
<reference evidence="1 2" key="2">
    <citation type="submission" date="2006-07" db="EMBL/GenBank/DDBJ databases">
        <title>Sequencing of the draft genome and assembly of Chlorobium ferroxidans DSM 13031.</title>
        <authorList>
            <consortium name="US DOE Joint Genome Institute (JGI-PGF)"/>
            <person name="Copeland A."/>
            <person name="Lucas S."/>
            <person name="Lapidus A."/>
            <person name="Barry K."/>
            <person name="Glavina del Rio T."/>
            <person name="Dalin E."/>
            <person name="Tice H."/>
            <person name="Bruce D."/>
            <person name="Pitluck S."/>
            <person name="Richardson P."/>
        </authorList>
    </citation>
    <scope>NUCLEOTIDE SEQUENCE [LARGE SCALE GENOMIC DNA]</scope>
    <source>
        <strain evidence="1 2">DSM 13031</strain>
    </source>
</reference>
<keyword evidence="2" id="KW-1185">Reference proteome</keyword>
<reference evidence="1 2" key="1">
    <citation type="submission" date="2006-07" db="EMBL/GenBank/DDBJ databases">
        <title>Annotation of the draft genome assembly of Chlorobium ferroxidans DSM 13031.</title>
        <authorList>
            <consortium name="US DOE Joint Genome Institute (JGI-ORNL)"/>
            <person name="Larimer F."/>
            <person name="Land M."/>
            <person name="Hauser L."/>
        </authorList>
    </citation>
    <scope>NUCLEOTIDE SEQUENCE [LARGE SCALE GENOMIC DNA]</scope>
    <source>
        <strain evidence="1 2">DSM 13031</strain>
    </source>
</reference>
<proteinExistence type="predicted"/>
<sequence>MQNINPLHLLKGIVYLDVMNLEDKFDDNNSLFGKDYFIDLSQVRFAELNAIVELILIVEKLIQKSNIYIALPTIMLTEKEEKKHEEKYSEENKIKYLNQRKRVNNFIKTVGFVNALKQLSERSINQVYLTEEYQFEAKFNVESFINAFSTIFETKNIEFNNYRFIFPLEWIDCKKGVEGFSGIENKIDKVLGNSERGLESIDVQGIKNVIISELIKNVNEHSQVHFALLAIGLIESKILFSEYRYKKINPIENEYINWIRNDGVKTQVEIYFGDSGNGILTNDYEFEYFKENIKTEKESQLEWAFQKWSTTKNKELRRGTKGLYRIQRIVNKYNGIFHIRTGVVNGGFRKGGLIEEEWISRKCKYNYEGTFIQIKMCPFSEAKEFRFTLTDNTENKQWKTVQYNPGINRDFIELFEKEVKKNKDLLVILNLTDLDESTSQTLLEETLPGFSFNAHPRAVVIYLLSPLSNDTIQIIVDSSNEYIKRKTDDNIFQEIVHRDTEEVYDPVLIIGNDNKAFWYGGNQNLINLLNESYQIYDDEIKISELKSYKTLNDESKNRIRLHLENDNKLVNVDRLERLTFNFTNIDSFFENEIIKMIDKTEKNKKKYCSPKLETVEKWLDVKKLLEYNEYGYALTLYLKYKNNIEKEIINQSDYLTSSGISRKLNKESKSNYFILIDHNLQKGLAKAFAVLCGVAYKNIICLSEDINQNIPRRTKLFKHNAKVIVLTTVISSSETVRRSVKYIKRDSAIPLCVLCLCNNRKYNISELKTWGDNTEIISVYRKNKVELDKNETDAEYFKNKYNSFNEDLEFKGPNYETEEKIRLESKKYEVELNLRKHIILKKAFHYNHIGKYSDRHFTFYINKQKLLNTVSVIWKKISESIAKWQNGNVVDYVIYIPKNLIDGVKENDRFYKYLKELSGNVVVFDEIPKLINHSNVVYFDFGVISFKTINTLITKCQQVSNLLICVLFDQTKDGELELYKRIETLSNEEITAYSQPTKFTIDCLYKLHLGYFNSESCPVCEHCNSLEKYKLAQQYMNKFSDDRQARLKIIDPDEINKTEYPYDYYYTAEKPDHELSSELIMRMFEFKTLLEKAEKNTQFRIEVYKYVYSIYSNIDGYISICYSNLYAMIYYLSYEVNWLQKEPLVFRDFRVMISKIALKIATIKLGDLSEKLIKTNNSITTPEKISVRYKYSAISLLRSSNKLLFCESISDILMASYNGQVLSDNLMQNTIYHMTSLFQNKYNQSIKYFSSISDQLKYFVEKSENISIEQKVTLGKINNLNDQTIKNIEIKSIKTDIELIKSLKNEKNKYYEGTRHPFPDNCLSNMNLSEFTQDCLYDLELYKENSEYYPLFLIVTNKLLDYWRQVSYFIEATIQSYTIKLSEKIKKSSSYQHMFFHDLAARIFDGDNQLGVTDEFSVLVHQIHENPLYYLRVKKKYDYYHNVLTKNIISRNSRLFEFIDQFPVNLKEVIEEKFKSVFPLTKINNTGERELRVFYPRAKIYEDFDNIIQNIKGRLNDGRSIKEVLINAYIDLIDKNKYVSLLIEYNLTDKNNHNSRTGALTDIKKEIELFGGSLEFEHHTDRNGLFKLQFKFKYYE</sequence>